<sequence length="103" mass="9963">MKFFVAALALVAISVNAQSATTTISAPCGTSCPSAPADKMITRTAPAMETTPCPSLIVSSVAMNGTGVMTGTPPTPSSFKGAANHVAGSVGAVVAAAAVALVL</sequence>
<protein>
    <submittedName>
        <fullName evidence="2">Uncharacterized protein</fullName>
    </submittedName>
</protein>
<evidence type="ECO:0000256" key="1">
    <source>
        <dbReference type="SAM" id="SignalP"/>
    </source>
</evidence>
<dbReference type="EMBL" id="JBHFEH010000083">
    <property type="protein sequence ID" value="KAL2048082.1"/>
    <property type="molecule type" value="Genomic_DNA"/>
</dbReference>
<gene>
    <name evidence="2" type="ORF">ABVK25_011067</name>
</gene>
<evidence type="ECO:0000313" key="3">
    <source>
        <dbReference type="Proteomes" id="UP001590951"/>
    </source>
</evidence>
<accession>A0ABR4AQU3</accession>
<feature type="chain" id="PRO_5045163254" evidence="1">
    <location>
        <begin position="18"/>
        <end position="103"/>
    </location>
</feature>
<reference evidence="2 3" key="1">
    <citation type="submission" date="2024-09" db="EMBL/GenBank/DDBJ databases">
        <title>Rethinking Asexuality: The Enigmatic Case of Functional Sexual Genes in Lepraria (Stereocaulaceae).</title>
        <authorList>
            <person name="Doellman M."/>
            <person name="Sun Y."/>
            <person name="Barcenas-Pena A."/>
            <person name="Lumbsch H.T."/>
            <person name="Grewe F."/>
        </authorList>
    </citation>
    <scope>NUCLEOTIDE SEQUENCE [LARGE SCALE GENOMIC DNA]</scope>
    <source>
        <strain evidence="2 3">Grewe 0041</strain>
    </source>
</reference>
<comment type="caution">
    <text evidence="2">The sequence shown here is derived from an EMBL/GenBank/DDBJ whole genome shotgun (WGS) entry which is preliminary data.</text>
</comment>
<keyword evidence="3" id="KW-1185">Reference proteome</keyword>
<evidence type="ECO:0000313" key="2">
    <source>
        <dbReference type="EMBL" id="KAL2048082.1"/>
    </source>
</evidence>
<feature type="signal peptide" evidence="1">
    <location>
        <begin position="1"/>
        <end position="17"/>
    </location>
</feature>
<dbReference type="Proteomes" id="UP001590951">
    <property type="component" value="Unassembled WGS sequence"/>
</dbReference>
<organism evidence="2 3">
    <name type="scientific">Lepraria finkii</name>
    <dbReference type="NCBI Taxonomy" id="1340010"/>
    <lineage>
        <taxon>Eukaryota</taxon>
        <taxon>Fungi</taxon>
        <taxon>Dikarya</taxon>
        <taxon>Ascomycota</taxon>
        <taxon>Pezizomycotina</taxon>
        <taxon>Lecanoromycetes</taxon>
        <taxon>OSLEUM clade</taxon>
        <taxon>Lecanoromycetidae</taxon>
        <taxon>Lecanorales</taxon>
        <taxon>Lecanorineae</taxon>
        <taxon>Stereocaulaceae</taxon>
        <taxon>Lepraria</taxon>
    </lineage>
</organism>
<name>A0ABR4AQU3_9LECA</name>
<keyword evidence="1" id="KW-0732">Signal</keyword>
<proteinExistence type="predicted"/>